<keyword evidence="3" id="KW-0131">Cell cycle</keyword>
<feature type="compositionally biased region" description="Polar residues" evidence="2">
    <location>
        <begin position="130"/>
        <end position="144"/>
    </location>
</feature>
<protein>
    <submittedName>
        <fullName evidence="3">Cell division protein ZapA</fullName>
    </submittedName>
</protein>
<keyword evidence="3" id="KW-0132">Cell division</keyword>
<dbReference type="Proteomes" id="UP000500890">
    <property type="component" value="Chromosome"/>
</dbReference>
<keyword evidence="4" id="KW-1185">Reference proteome</keyword>
<evidence type="ECO:0000313" key="3">
    <source>
        <dbReference type="EMBL" id="QIL45693.1"/>
    </source>
</evidence>
<dbReference type="GO" id="GO:0051301">
    <property type="term" value="P:cell division"/>
    <property type="evidence" value="ECO:0007669"/>
    <property type="project" value="UniProtKB-KW"/>
</dbReference>
<proteinExistence type="predicted"/>
<name>A0A6G8AL89_9ENTE</name>
<accession>A0A6G8AL89</accession>
<sequence>MTQTKNRYKAKIANKTYTIIGTESKVHMDIVTEIANKQLAEIRDIAPETTLENASILLGINALSDQLKKEEKAMRLEAQMKKMTAEMEELKNKMKRTEELEARLEKYTSLENSAKEALVNGGEQLELTDQELSPQEAQSIMNQQVREKIQQNSHEFK</sequence>
<dbReference type="AlphaFoldDB" id="A0A6G8AL89"/>
<dbReference type="InterPro" id="IPR053712">
    <property type="entry name" value="Bac_CellDiv_Activator"/>
</dbReference>
<gene>
    <name evidence="3" type="ORF">G7081_00625</name>
</gene>
<evidence type="ECO:0000256" key="1">
    <source>
        <dbReference type="SAM" id="Coils"/>
    </source>
</evidence>
<dbReference type="SUPFAM" id="SSF102829">
    <property type="entry name" value="Cell division protein ZapA-like"/>
    <property type="match status" value="1"/>
</dbReference>
<dbReference type="RefSeq" id="WP_166006442.1">
    <property type="nucleotide sequence ID" value="NZ_CP049886.1"/>
</dbReference>
<feature type="compositionally biased region" description="Basic and acidic residues" evidence="2">
    <location>
        <begin position="145"/>
        <end position="157"/>
    </location>
</feature>
<dbReference type="KEGG" id="vah:G7081_00625"/>
<keyword evidence="1" id="KW-0175">Coiled coil</keyword>
<feature type="region of interest" description="Disordered" evidence="2">
    <location>
        <begin position="128"/>
        <end position="157"/>
    </location>
</feature>
<feature type="coiled-coil region" evidence="1">
    <location>
        <begin position="66"/>
        <end position="117"/>
    </location>
</feature>
<evidence type="ECO:0000313" key="4">
    <source>
        <dbReference type="Proteomes" id="UP000500890"/>
    </source>
</evidence>
<dbReference type="Gene3D" id="6.10.250.790">
    <property type="match status" value="1"/>
</dbReference>
<organism evidence="3 4">
    <name type="scientific">Vagococcus coleopterorum</name>
    <dbReference type="NCBI Taxonomy" id="2714946"/>
    <lineage>
        <taxon>Bacteria</taxon>
        <taxon>Bacillati</taxon>
        <taxon>Bacillota</taxon>
        <taxon>Bacilli</taxon>
        <taxon>Lactobacillales</taxon>
        <taxon>Enterococcaceae</taxon>
        <taxon>Vagococcus</taxon>
    </lineage>
</organism>
<reference evidence="3 4" key="1">
    <citation type="submission" date="2020-03" db="EMBL/GenBank/DDBJ databases">
        <title>Vagococcus sp. nov., isolated from beetles.</title>
        <authorList>
            <person name="Hyun D.-W."/>
            <person name="Bae J.-W."/>
        </authorList>
    </citation>
    <scope>NUCLEOTIDE SEQUENCE [LARGE SCALE GENOMIC DNA]</scope>
    <source>
        <strain evidence="3 4">HDW17A</strain>
    </source>
</reference>
<evidence type="ECO:0000256" key="2">
    <source>
        <dbReference type="SAM" id="MobiDB-lite"/>
    </source>
</evidence>
<dbReference type="EMBL" id="CP049886">
    <property type="protein sequence ID" value="QIL45693.1"/>
    <property type="molecule type" value="Genomic_DNA"/>
</dbReference>
<dbReference type="InterPro" id="IPR036192">
    <property type="entry name" value="Cell_div_ZapA-like_sf"/>
</dbReference>